<evidence type="ECO:0000313" key="1">
    <source>
        <dbReference type="EMBL" id="OHA20353.1"/>
    </source>
</evidence>
<dbReference type="Proteomes" id="UP000178121">
    <property type="component" value="Unassembled WGS sequence"/>
</dbReference>
<sequence length="256" mass="29522">MAKKDLKLGTFWLWRNNFATHLTNVCFRWRYIRRFEWAQRKEKVMGNILPVTSNQGDAIRDMANEKGVGRTKWQRAHDDKRWSKFLDSLKEPVPPEGARIFILRATVKLDQPWPEAVTAAGPNTPGHYNVHKVSGLYVPTGSGREEREYVLLNHPNGDGDWNKALLWAKEEELVQTVPREAFVIGAEHPTLHNTLGMNHMRVVATTECTFGGGRQACCVWWNGARREARLFYVSYFVDAFGWFLFRKKSSVLDTKS</sequence>
<name>A0A1G2M952_9BACT</name>
<protein>
    <submittedName>
        <fullName evidence="1">Uncharacterized protein</fullName>
    </submittedName>
</protein>
<comment type="caution">
    <text evidence="1">The sequence shown here is derived from an EMBL/GenBank/DDBJ whole genome shotgun (WGS) entry which is preliminary data.</text>
</comment>
<accession>A0A1G2M952</accession>
<evidence type="ECO:0000313" key="2">
    <source>
        <dbReference type="Proteomes" id="UP000178121"/>
    </source>
</evidence>
<dbReference type="EMBL" id="MHRI01000030">
    <property type="protein sequence ID" value="OHA20353.1"/>
    <property type="molecule type" value="Genomic_DNA"/>
</dbReference>
<reference evidence="1 2" key="1">
    <citation type="journal article" date="2016" name="Nat. Commun.">
        <title>Thousands of microbial genomes shed light on interconnected biogeochemical processes in an aquifer system.</title>
        <authorList>
            <person name="Anantharaman K."/>
            <person name="Brown C.T."/>
            <person name="Hug L.A."/>
            <person name="Sharon I."/>
            <person name="Castelle C.J."/>
            <person name="Probst A.J."/>
            <person name="Thomas B.C."/>
            <person name="Singh A."/>
            <person name="Wilkins M.J."/>
            <person name="Karaoz U."/>
            <person name="Brodie E.L."/>
            <person name="Williams K.H."/>
            <person name="Hubbard S.S."/>
            <person name="Banfield J.F."/>
        </authorList>
    </citation>
    <scope>NUCLEOTIDE SEQUENCE [LARGE SCALE GENOMIC DNA]</scope>
</reference>
<gene>
    <name evidence="1" type="ORF">A2849_01085</name>
</gene>
<organism evidence="1 2">
    <name type="scientific">Candidatus Taylorbacteria bacterium RIFCSPHIGHO2_01_FULL_51_15</name>
    <dbReference type="NCBI Taxonomy" id="1802304"/>
    <lineage>
        <taxon>Bacteria</taxon>
        <taxon>Candidatus Tayloriibacteriota</taxon>
    </lineage>
</organism>
<proteinExistence type="predicted"/>
<dbReference type="AlphaFoldDB" id="A0A1G2M952"/>